<dbReference type="OrthoDB" id="1935255at2759"/>
<feature type="region of interest" description="Disordered" evidence="1">
    <location>
        <begin position="160"/>
        <end position="180"/>
    </location>
</feature>
<dbReference type="Proteomes" id="UP000554482">
    <property type="component" value="Unassembled WGS sequence"/>
</dbReference>
<dbReference type="AlphaFoldDB" id="A0A7J6X8J1"/>
<sequence length="180" mass="19805">MEGYIGFHVALRSSYNRFIKDLAKQCKQLVRLHLDSVTSPYSQVCYENDFVGGLGSTSIRFNQAQVSPFCLELSDGRATCIDDQENVPPEKSGQKITPVKITEGKEVLGESQMTVPETPSPDQPCDAAYAALKKKDNGKCIENVVGRKRQSRMMTVGKNMDHNLRQTGGGSLLFGNNDVS</sequence>
<reference evidence="2 3" key="1">
    <citation type="submission" date="2020-06" db="EMBL/GenBank/DDBJ databases">
        <title>Transcriptomic and genomic resources for Thalictrum thalictroides and T. hernandezii: Facilitating candidate gene discovery in an emerging model plant lineage.</title>
        <authorList>
            <person name="Arias T."/>
            <person name="Riano-Pachon D.M."/>
            <person name="Di Stilio V.S."/>
        </authorList>
    </citation>
    <scope>NUCLEOTIDE SEQUENCE [LARGE SCALE GENOMIC DNA]</scope>
    <source>
        <strain evidence="3">cv. WT478/WT964</strain>
        <tissue evidence="2">Leaves</tissue>
    </source>
</reference>
<name>A0A7J6X8J1_THATH</name>
<organism evidence="2 3">
    <name type="scientific">Thalictrum thalictroides</name>
    <name type="common">Rue-anemone</name>
    <name type="synonym">Anemone thalictroides</name>
    <dbReference type="NCBI Taxonomy" id="46969"/>
    <lineage>
        <taxon>Eukaryota</taxon>
        <taxon>Viridiplantae</taxon>
        <taxon>Streptophyta</taxon>
        <taxon>Embryophyta</taxon>
        <taxon>Tracheophyta</taxon>
        <taxon>Spermatophyta</taxon>
        <taxon>Magnoliopsida</taxon>
        <taxon>Ranunculales</taxon>
        <taxon>Ranunculaceae</taxon>
        <taxon>Thalictroideae</taxon>
        <taxon>Thalictrum</taxon>
    </lineage>
</organism>
<gene>
    <name evidence="2" type="ORF">FRX31_005722</name>
</gene>
<evidence type="ECO:0000313" key="3">
    <source>
        <dbReference type="Proteomes" id="UP000554482"/>
    </source>
</evidence>
<evidence type="ECO:0000256" key="1">
    <source>
        <dbReference type="SAM" id="MobiDB-lite"/>
    </source>
</evidence>
<keyword evidence="3" id="KW-1185">Reference proteome</keyword>
<proteinExistence type="predicted"/>
<evidence type="ECO:0000313" key="2">
    <source>
        <dbReference type="EMBL" id="KAF5204692.1"/>
    </source>
</evidence>
<accession>A0A7J6X8J1</accession>
<comment type="caution">
    <text evidence="2">The sequence shown here is derived from an EMBL/GenBank/DDBJ whole genome shotgun (WGS) entry which is preliminary data.</text>
</comment>
<dbReference type="EMBL" id="JABWDY010005116">
    <property type="protein sequence ID" value="KAF5204692.1"/>
    <property type="molecule type" value="Genomic_DNA"/>
</dbReference>
<protein>
    <submittedName>
        <fullName evidence="2">Dynamin-related protein 5a</fullName>
    </submittedName>
</protein>